<comment type="caution">
    <text evidence="9">The sequence shown here is derived from an EMBL/GenBank/DDBJ whole genome shotgun (WGS) entry which is preliminary data.</text>
</comment>
<evidence type="ECO:0000313" key="10">
    <source>
        <dbReference type="Proteomes" id="UP000034119"/>
    </source>
</evidence>
<dbReference type="PROSITE" id="PS51432">
    <property type="entry name" value="AP_NUCLEASE_F2_4"/>
    <property type="match status" value="1"/>
</dbReference>
<keyword evidence="7" id="KW-0540">Nuclease</keyword>
<feature type="binding site" evidence="7">
    <location>
        <position position="214"/>
    </location>
    <ligand>
        <name>Zn(2+)</name>
        <dbReference type="ChEBI" id="CHEBI:29105"/>
        <label>2</label>
    </ligand>
</feature>
<evidence type="ECO:0000256" key="3">
    <source>
        <dbReference type="ARBA" id="ARBA00022763"/>
    </source>
</evidence>
<dbReference type="SUPFAM" id="SSF51658">
    <property type="entry name" value="Xylose isomerase-like"/>
    <property type="match status" value="1"/>
</dbReference>
<evidence type="ECO:0000256" key="1">
    <source>
        <dbReference type="ARBA" id="ARBA00005340"/>
    </source>
</evidence>
<feature type="binding site" evidence="7">
    <location>
        <position position="108"/>
    </location>
    <ligand>
        <name>Zn(2+)</name>
        <dbReference type="ChEBI" id="CHEBI:29105"/>
        <label>1</label>
    </ligand>
</feature>
<organism evidence="9 10">
    <name type="scientific">candidate division CPR1 bacterium GW2011_GWC1_49_13</name>
    <dbReference type="NCBI Taxonomy" id="1618342"/>
    <lineage>
        <taxon>Bacteria</taxon>
        <taxon>candidate division CPR1</taxon>
    </lineage>
</organism>
<dbReference type="NCBIfam" id="TIGR00587">
    <property type="entry name" value="nfo"/>
    <property type="match status" value="1"/>
</dbReference>
<feature type="binding site" evidence="7">
    <location>
        <position position="229"/>
    </location>
    <ligand>
        <name>Zn(2+)</name>
        <dbReference type="ChEBI" id="CHEBI:29105"/>
        <label>3</label>
    </ligand>
</feature>
<gene>
    <name evidence="7" type="primary">nfo</name>
    <name evidence="9" type="ORF">UY40_C0002G0023</name>
</gene>
<keyword evidence="7" id="KW-0255">Endonuclease</keyword>
<evidence type="ECO:0000256" key="5">
    <source>
        <dbReference type="ARBA" id="ARBA00022833"/>
    </source>
</evidence>
<reference evidence="9 10" key="1">
    <citation type="journal article" date="2015" name="Nature">
        <title>rRNA introns, odd ribosomes, and small enigmatic genomes across a large radiation of phyla.</title>
        <authorList>
            <person name="Brown C.T."/>
            <person name="Hug L.A."/>
            <person name="Thomas B.C."/>
            <person name="Sharon I."/>
            <person name="Castelle C.J."/>
            <person name="Singh A."/>
            <person name="Wilkins M.J."/>
            <person name="Williams K.H."/>
            <person name="Banfield J.F."/>
        </authorList>
    </citation>
    <scope>NUCLEOTIDE SEQUENCE [LARGE SCALE GENOMIC DNA]</scope>
</reference>
<evidence type="ECO:0000313" key="9">
    <source>
        <dbReference type="EMBL" id="KKW06173.1"/>
    </source>
</evidence>
<dbReference type="PANTHER" id="PTHR21445:SF0">
    <property type="entry name" value="APURINIC-APYRIMIDINIC ENDONUCLEASE"/>
    <property type="match status" value="1"/>
</dbReference>
<keyword evidence="3 7" id="KW-0227">DNA damage</keyword>
<feature type="binding site" evidence="7">
    <location>
        <position position="68"/>
    </location>
    <ligand>
        <name>Zn(2+)</name>
        <dbReference type="ChEBI" id="CHEBI:29105"/>
        <label>1</label>
    </ligand>
</feature>
<evidence type="ECO:0000256" key="7">
    <source>
        <dbReference type="HAMAP-Rule" id="MF_00152"/>
    </source>
</evidence>
<dbReference type="SMART" id="SM00518">
    <property type="entry name" value="AP2Ec"/>
    <property type="match status" value="1"/>
</dbReference>
<feature type="binding site" evidence="7">
    <location>
        <position position="144"/>
    </location>
    <ligand>
        <name>Zn(2+)</name>
        <dbReference type="ChEBI" id="CHEBI:29105"/>
        <label>1</label>
    </ligand>
</feature>
<dbReference type="InterPro" id="IPR001719">
    <property type="entry name" value="AP_endonuc_2"/>
</dbReference>
<comment type="cofactor">
    <cofactor evidence="7">
        <name>Zn(2+)</name>
        <dbReference type="ChEBI" id="CHEBI:29105"/>
    </cofactor>
    <text evidence="7">Binds 3 Zn(2+) ions.</text>
</comment>
<dbReference type="PANTHER" id="PTHR21445">
    <property type="entry name" value="ENDONUCLEASE IV ENDODEOXYRIBONUCLEASE IV"/>
    <property type="match status" value="1"/>
</dbReference>
<feature type="binding site" evidence="7">
    <location>
        <position position="180"/>
    </location>
    <ligand>
        <name>Zn(2+)</name>
        <dbReference type="ChEBI" id="CHEBI:29105"/>
        <label>3</label>
    </ligand>
</feature>
<dbReference type="PROSITE" id="PS00731">
    <property type="entry name" value="AP_NUCLEASE_F2_3"/>
    <property type="match status" value="1"/>
</dbReference>
<dbReference type="Proteomes" id="UP000034119">
    <property type="component" value="Unassembled WGS sequence"/>
</dbReference>
<dbReference type="EMBL" id="LCPW01000002">
    <property type="protein sequence ID" value="KKW06173.1"/>
    <property type="molecule type" value="Genomic_DNA"/>
</dbReference>
<evidence type="ECO:0000256" key="4">
    <source>
        <dbReference type="ARBA" id="ARBA00022801"/>
    </source>
</evidence>
<dbReference type="Pfam" id="PF01261">
    <property type="entry name" value="AP_endonuc_2"/>
    <property type="match status" value="1"/>
</dbReference>
<accession>A0A0G1VI41</accession>
<feature type="domain" description="Xylose isomerase-like TIM barrel" evidence="8">
    <location>
        <begin position="19"/>
        <end position="266"/>
    </location>
</feature>
<dbReference type="GO" id="GO:0008833">
    <property type="term" value="F:deoxyribonuclease IV (phage-T4-induced) activity"/>
    <property type="evidence" value="ECO:0007669"/>
    <property type="project" value="UniProtKB-UniRule"/>
</dbReference>
<dbReference type="EC" id="3.1.21.2" evidence="7"/>
<dbReference type="GO" id="GO:0008081">
    <property type="term" value="F:phosphoric diester hydrolase activity"/>
    <property type="evidence" value="ECO:0007669"/>
    <property type="project" value="TreeGrafter"/>
</dbReference>
<keyword evidence="4 7" id="KW-0378">Hydrolase</keyword>
<proteinExistence type="inferred from homology"/>
<dbReference type="HAMAP" id="MF_00152">
    <property type="entry name" value="Nfo"/>
    <property type="match status" value="1"/>
</dbReference>
<dbReference type="GO" id="GO:0008270">
    <property type="term" value="F:zinc ion binding"/>
    <property type="evidence" value="ECO:0007669"/>
    <property type="project" value="UniProtKB-UniRule"/>
</dbReference>
<dbReference type="InterPro" id="IPR013022">
    <property type="entry name" value="Xyl_isomerase-like_TIM-brl"/>
</dbReference>
<dbReference type="PATRIC" id="fig|1618342.3.peg.71"/>
<sequence length="282" mass="30347">MALKVGAHVSIAKSLDLAIDRAVEIGADCIQIFGSSPQSWQPFIFPLEQVDLFMKKKEKFGIGPVFLHAIYLINLASDNPYILGRSIGSLEQYLKFGKIIGAEGVIFHVGSHKGKGFPAVAEQVVEAMRQILLRTEGSGKLILENSAGAGGVIGAKFGELGKLIKAVNSPRLAVCLDTAHAFESGYDFKTKAGLDSSLKEFDRQVGLEKLSCLHANDSKTSLGSNRDRHANIGEGEIGLAGFKNIVNHPELKDLPLVIETPGFDENGPDLKNMEILRGLANP</sequence>
<feature type="binding site" evidence="7">
    <location>
        <position position="227"/>
    </location>
    <ligand>
        <name>Zn(2+)</name>
        <dbReference type="ChEBI" id="CHEBI:29105"/>
        <label>3</label>
    </ligand>
</feature>
<name>A0A0G1VI41_9BACT</name>
<evidence type="ECO:0000259" key="8">
    <source>
        <dbReference type="Pfam" id="PF01261"/>
    </source>
</evidence>
<dbReference type="PROSITE" id="PS00729">
    <property type="entry name" value="AP_NUCLEASE_F2_1"/>
    <property type="match status" value="1"/>
</dbReference>
<feature type="binding site" evidence="7">
    <location>
        <position position="177"/>
    </location>
    <ligand>
        <name>Zn(2+)</name>
        <dbReference type="ChEBI" id="CHEBI:29105"/>
        <label>2</label>
    </ligand>
</feature>
<evidence type="ECO:0000256" key="2">
    <source>
        <dbReference type="ARBA" id="ARBA00022723"/>
    </source>
</evidence>
<keyword evidence="5 7" id="KW-0862">Zinc</keyword>
<dbReference type="AlphaFoldDB" id="A0A0G1VI41"/>
<feature type="binding site" evidence="7">
    <location>
        <position position="144"/>
    </location>
    <ligand>
        <name>Zn(2+)</name>
        <dbReference type="ChEBI" id="CHEBI:29105"/>
        <label>2</label>
    </ligand>
</feature>
<comment type="function">
    <text evidence="7">Endonuclease IV plays a role in DNA repair. It cleaves phosphodiester bonds at apurinic or apyrimidinic (AP) sites, generating a 3'-hydroxyl group and a 5'-terminal sugar phosphate.</text>
</comment>
<dbReference type="InterPro" id="IPR018246">
    <property type="entry name" value="AP_endonuc_F2_Zn_BS"/>
</dbReference>
<dbReference type="GO" id="GO:0006284">
    <property type="term" value="P:base-excision repair"/>
    <property type="evidence" value="ECO:0007669"/>
    <property type="project" value="TreeGrafter"/>
</dbReference>
<dbReference type="GO" id="GO:0003677">
    <property type="term" value="F:DNA binding"/>
    <property type="evidence" value="ECO:0007669"/>
    <property type="project" value="InterPro"/>
</dbReference>
<evidence type="ECO:0000256" key="6">
    <source>
        <dbReference type="ARBA" id="ARBA00023204"/>
    </source>
</evidence>
<protein>
    <recommendedName>
        <fullName evidence="7">Probable endonuclease 4</fullName>
        <ecNumber evidence="7">3.1.21.2</ecNumber>
    </recommendedName>
    <alternativeName>
        <fullName evidence="7">Endodeoxyribonuclease IV</fullName>
    </alternativeName>
    <alternativeName>
        <fullName evidence="7">Endonuclease IV</fullName>
    </alternativeName>
</protein>
<dbReference type="FunFam" id="3.20.20.150:FF:000001">
    <property type="entry name" value="Probable endonuclease 4"/>
    <property type="match status" value="1"/>
</dbReference>
<keyword evidence="6 7" id="KW-0234">DNA repair</keyword>
<dbReference type="GO" id="GO:0003906">
    <property type="term" value="F:DNA-(apurinic or apyrimidinic site) endonuclease activity"/>
    <property type="evidence" value="ECO:0007669"/>
    <property type="project" value="TreeGrafter"/>
</dbReference>
<feature type="binding site" evidence="7">
    <location>
        <position position="259"/>
    </location>
    <ligand>
        <name>Zn(2+)</name>
        <dbReference type="ChEBI" id="CHEBI:29105"/>
        <label>2</label>
    </ligand>
</feature>
<dbReference type="Gene3D" id="3.20.20.150">
    <property type="entry name" value="Divalent-metal-dependent TIM barrel enzymes"/>
    <property type="match status" value="1"/>
</dbReference>
<comment type="catalytic activity">
    <reaction evidence="7">
        <text>Endonucleolytic cleavage to 5'-phosphooligonucleotide end-products.</text>
        <dbReference type="EC" id="3.1.21.2"/>
    </reaction>
</comment>
<dbReference type="CDD" id="cd00019">
    <property type="entry name" value="AP2Ec"/>
    <property type="match status" value="1"/>
</dbReference>
<dbReference type="InterPro" id="IPR036237">
    <property type="entry name" value="Xyl_isomerase-like_sf"/>
</dbReference>
<keyword evidence="2 7" id="KW-0479">Metal-binding</keyword>
<dbReference type="STRING" id="1618342.UY40_C0002G0023"/>
<comment type="similarity">
    <text evidence="1 7">Belongs to the AP endonuclease 2 family.</text>
</comment>